<evidence type="ECO:0000313" key="3">
    <source>
        <dbReference type="Proteomes" id="UP000094385"/>
    </source>
</evidence>
<dbReference type="PANTHER" id="PTHR28019">
    <property type="entry name" value="CELL MEMBRANE PROTEIN YLR413W-RELATED"/>
    <property type="match status" value="1"/>
</dbReference>
<feature type="transmembrane region" description="Helical" evidence="1">
    <location>
        <begin position="12"/>
        <end position="32"/>
    </location>
</feature>
<evidence type="ECO:0008006" key="4">
    <source>
        <dbReference type="Google" id="ProtNLM"/>
    </source>
</evidence>
<dbReference type="Proteomes" id="UP000094385">
    <property type="component" value="Unassembled WGS sequence"/>
</dbReference>
<feature type="transmembrane region" description="Helical" evidence="1">
    <location>
        <begin position="220"/>
        <end position="241"/>
    </location>
</feature>
<dbReference type="AlphaFoldDB" id="A0A1E3Q9R9"/>
<name>A0A1E3Q9R9_LIPST</name>
<keyword evidence="3" id="KW-1185">Reference proteome</keyword>
<accession>A0A1E3Q9R9</accession>
<dbReference type="OrthoDB" id="4480814at2759"/>
<reference evidence="2 3" key="1">
    <citation type="journal article" date="2016" name="Proc. Natl. Acad. Sci. U.S.A.">
        <title>Comparative genomics of biotechnologically important yeasts.</title>
        <authorList>
            <person name="Riley R."/>
            <person name="Haridas S."/>
            <person name="Wolfe K.H."/>
            <person name="Lopes M.R."/>
            <person name="Hittinger C.T."/>
            <person name="Goeker M."/>
            <person name="Salamov A.A."/>
            <person name="Wisecaver J.H."/>
            <person name="Long T.M."/>
            <person name="Calvey C.H."/>
            <person name="Aerts A.L."/>
            <person name="Barry K.W."/>
            <person name="Choi C."/>
            <person name="Clum A."/>
            <person name="Coughlan A.Y."/>
            <person name="Deshpande S."/>
            <person name="Douglass A.P."/>
            <person name="Hanson S.J."/>
            <person name="Klenk H.-P."/>
            <person name="LaButti K.M."/>
            <person name="Lapidus A."/>
            <person name="Lindquist E.A."/>
            <person name="Lipzen A.M."/>
            <person name="Meier-Kolthoff J.P."/>
            <person name="Ohm R.A."/>
            <person name="Otillar R.P."/>
            <person name="Pangilinan J.L."/>
            <person name="Peng Y."/>
            <person name="Rokas A."/>
            <person name="Rosa C.A."/>
            <person name="Scheuner C."/>
            <person name="Sibirny A.A."/>
            <person name="Slot J.C."/>
            <person name="Stielow J.B."/>
            <person name="Sun H."/>
            <person name="Kurtzman C.P."/>
            <person name="Blackwell M."/>
            <person name="Grigoriev I.V."/>
            <person name="Jeffries T.W."/>
        </authorList>
    </citation>
    <scope>NUCLEOTIDE SEQUENCE [LARGE SCALE GENOMIC DNA]</scope>
    <source>
        <strain evidence="2 3">NRRL Y-11557</strain>
    </source>
</reference>
<proteinExistence type="predicted"/>
<dbReference type="Pfam" id="PF06687">
    <property type="entry name" value="SUR7"/>
    <property type="match status" value="1"/>
</dbReference>
<feature type="transmembrane region" description="Helical" evidence="1">
    <location>
        <begin position="135"/>
        <end position="160"/>
    </location>
</feature>
<dbReference type="InterPro" id="IPR052413">
    <property type="entry name" value="SUR7_domain"/>
</dbReference>
<sequence>MAAGRNCFIISFPYFFTIAALVLTIFVIISNLEDHGILSKLYFMRLNTQNLSVTVQSNTVTAASINPSFPDFFQVGLWNYCQGTISDNVYTITNCSATHGLFYFNPISIIEQNLGISSIDNVPSQVDSALNAVKAVSYVMIILYCVAAIFTAMEFIAGFFSFHSRGGSFCTLIISFLAMACVVAATALATALYFVEARAFNDANATLGTTASTDRTTFGIAWGAAVAAILASIFWLVSICCGSTRHSSRSDVVYHPVDSPVGMRQM</sequence>
<dbReference type="PANTHER" id="PTHR28019:SF2">
    <property type="entry name" value="CELL MEMBRANE PROTEIN YLR413W-RELATED"/>
    <property type="match status" value="1"/>
</dbReference>
<feature type="transmembrane region" description="Helical" evidence="1">
    <location>
        <begin position="172"/>
        <end position="195"/>
    </location>
</feature>
<dbReference type="GO" id="GO:0031505">
    <property type="term" value="P:fungal-type cell wall organization"/>
    <property type="evidence" value="ECO:0007669"/>
    <property type="project" value="TreeGrafter"/>
</dbReference>
<dbReference type="GO" id="GO:0005886">
    <property type="term" value="C:plasma membrane"/>
    <property type="evidence" value="ECO:0007669"/>
    <property type="project" value="InterPro"/>
</dbReference>
<keyword evidence="1" id="KW-0812">Transmembrane</keyword>
<gene>
    <name evidence="2" type="ORF">LIPSTDRAFT_80867</name>
</gene>
<organism evidence="2 3">
    <name type="scientific">Lipomyces starkeyi NRRL Y-11557</name>
    <dbReference type="NCBI Taxonomy" id="675824"/>
    <lineage>
        <taxon>Eukaryota</taxon>
        <taxon>Fungi</taxon>
        <taxon>Dikarya</taxon>
        <taxon>Ascomycota</taxon>
        <taxon>Saccharomycotina</taxon>
        <taxon>Lipomycetes</taxon>
        <taxon>Lipomycetales</taxon>
        <taxon>Lipomycetaceae</taxon>
        <taxon>Lipomyces</taxon>
    </lineage>
</organism>
<keyword evidence="1" id="KW-1133">Transmembrane helix</keyword>
<evidence type="ECO:0000256" key="1">
    <source>
        <dbReference type="SAM" id="Phobius"/>
    </source>
</evidence>
<dbReference type="InterPro" id="IPR009571">
    <property type="entry name" value="SUR7/Rim9-like_fungi"/>
</dbReference>
<dbReference type="EMBL" id="KV454292">
    <property type="protein sequence ID" value="ODQ74396.1"/>
    <property type="molecule type" value="Genomic_DNA"/>
</dbReference>
<evidence type="ECO:0000313" key="2">
    <source>
        <dbReference type="EMBL" id="ODQ74396.1"/>
    </source>
</evidence>
<keyword evidence="1" id="KW-0472">Membrane</keyword>
<dbReference type="GO" id="GO:0051285">
    <property type="term" value="C:cell cortex of cell tip"/>
    <property type="evidence" value="ECO:0007669"/>
    <property type="project" value="TreeGrafter"/>
</dbReference>
<protein>
    <recommendedName>
        <fullName evidence="4">MARVEL domain-containing protein</fullName>
    </recommendedName>
</protein>